<gene>
    <name evidence="7" type="ORF">LUZ63_008700</name>
</gene>
<evidence type="ECO:0000313" key="8">
    <source>
        <dbReference type="Proteomes" id="UP001151287"/>
    </source>
</evidence>
<dbReference type="PANTHER" id="PTHR33044">
    <property type="entry name" value="BIFUNCTIONAL INHIBITOR/LIPID-TRANSFER PROTEIN/SEED STORAGE 2S ALBUMIN SUPERFAMILY PROTEIN-RELATED"/>
    <property type="match status" value="1"/>
</dbReference>
<evidence type="ECO:0000256" key="4">
    <source>
        <dbReference type="ARBA" id="ARBA00023180"/>
    </source>
</evidence>
<dbReference type="InterPro" id="IPR043325">
    <property type="entry name" value="LTSS"/>
</dbReference>
<keyword evidence="2 5" id="KW-0732">Signal</keyword>
<dbReference type="InterPro" id="IPR016140">
    <property type="entry name" value="Bifunc_inhib/LTP/seed_store"/>
</dbReference>
<dbReference type="OrthoDB" id="652720at2759"/>
<comment type="caution">
    <text evidence="7">The sequence shown here is derived from an EMBL/GenBank/DDBJ whole genome shotgun (WGS) entry which is preliminary data.</text>
</comment>
<dbReference type="CDD" id="cd00010">
    <property type="entry name" value="AAI_LTSS"/>
    <property type="match status" value="1"/>
</dbReference>
<dbReference type="InterPro" id="IPR036312">
    <property type="entry name" value="Bifun_inhib/LTP/seed_sf"/>
</dbReference>
<feature type="chain" id="PRO_5040175485" description="Bifunctional inhibitor/plant lipid transfer protein/seed storage helical domain-containing protein" evidence="5">
    <location>
        <begin position="21"/>
        <end position="182"/>
    </location>
</feature>
<sequence>MASLPSILLTLVVITTTTSTQTLSDSPDMAQCSASLLLLAPCMPFVQGVGPTPTDQCCTGLENLVRDQPSCICPMLGSSGSLPVNRSLVLQLQALCHVDMASNINITCPGIAIPLPPSESPQASKHTSCSCPASEPAPLQSALMPLQRTRDQLVGQNKGEKFKLEKTLVSFYIIVLVLVIAR</sequence>
<evidence type="ECO:0000256" key="3">
    <source>
        <dbReference type="ARBA" id="ARBA00023157"/>
    </source>
</evidence>
<dbReference type="Proteomes" id="UP001151287">
    <property type="component" value="Unassembled WGS sequence"/>
</dbReference>
<evidence type="ECO:0000313" key="7">
    <source>
        <dbReference type="EMBL" id="KAJ1700188.1"/>
    </source>
</evidence>
<dbReference type="Gene3D" id="1.10.110.10">
    <property type="entry name" value="Plant lipid-transfer and hydrophobic proteins"/>
    <property type="match status" value="1"/>
</dbReference>
<keyword evidence="8" id="KW-1185">Reference proteome</keyword>
<dbReference type="Pfam" id="PF14368">
    <property type="entry name" value="LTP_2"/>
    <property type="match status" value="1"/>
</dbReference>
<dbReference type="AlphaFoldDB" id="A0A9Q0CUE6"/>
<name>A0A9Q0CUE6_9POAL</name>
<keyword evidence="4" id="KW-0325">Glycoprotein</keyword>
<dbReference type="EMBL" id="JAMQYH010000002">
    <property type="protein sequence ID" value="KAJ1700188.1"/>
    <property type="molecule type" value="Genomic_DNA"/>
</dbReference>
<dbReference type="SUPFAM" id="SSF47699">
    <property type="entry name" value="Bifunctional inhibitor/lipid-transfer protein/seed storage 2S albumin"/>
    <property type="match status" value="1"/>
</dbReference>
<comment type="similarity">
    <text evidence="1">Belongs to the plant LTP family.</text>
</comment>
<evidence type="ECO:0000256" key="5">
    <source>
        <dbReference type="SAM" id="SignalP"/>
    </source>
</evidence>
<keyword evidence="3" id="KW-1015">Disulfide bond</keyword>
<accession>A0A9Q0CUE6</accession>
<feature type="signal peptide" evidence="5">
    <location>
        <begin position="1"/>
        <end position="20"/>
    </location>
</feature>
<proteinExistence type="inferred from homology"/>
<reference evidence="7" key="1">
    <citation type="journal article" date="2022" name="Cell">
        <title>Repeat-based holocentromeres influence genome architecture and karyotype evolution.</title>
        <authorList>
            <person name="Hofstatter P.G."/>
            <person name="Thangavel G."/>
            <person name="Lux T."/>
            <person name="Neumann P."/>
            <person name="Vondrak T."/>
            <person name="Novak P."/>
            <person name="Zhang M."/>
            <person name="Costa L."/>
            <person name="Castellani M."/>
            <person name="Scott A."/>
            <person name="Toegelov H."/>
            <person name="Fuchs J."/>
            <person name="Mata-Sucre Y."/>
            <person name="Dias Y."/>
            <person name="Vanzela A.L.L."/>
            <person name="Huettel B."/>
            <person name="Almeida C.C.S."/>
            <person name="Simkova H."/>
            <person name="Souza G."/>
            <person name="Pedrosa-Harand A."/>
            <person name="Macas J."/>
            <person name="Mayer K.F.X."/>
            <person name="Houben A."/>
            <person name="Marques A."/>
        </authorList>
    </citation>
    <scope>NUCLEOTIDE SEQUENCE</scope>
    <source>
        <strain evidence="7">RhyBre1mFocal</strain>
    </source>
</reference>
<evidence type="ECO:0000256" key="1">
    <source>
        <dbReference type="ARBA" id="ARBA00009748"/>
    </source>
</evidence>
<organism evidence="7 8">
    <name type="scientific">Rhynchospora breviuscula</name>
    <dbReference type="NCBI Taxonomy" id="2022672"/>
    <lineage>
        <taxon>Eukaryota</taxon>
        <taxon>Viridiplantae</taxon>
        <taxon>Streptophyta</taxon>
        <taxon>Embryophyta</taxon>
        <taxon>Tracheophyta</taxon>
        <taxon>Spermatophyta</taxon>
        <taxon>Magnoliopsida</taxon>
        <taxon>Liliopsida</taxon>
        <taxon>Poales</taxon>
        <taxon>Cyperaceae</taxon>
        <taxon>Cyperoideae</taxon>
        <taxon>Rhynchosporeae</taxon>
        <taxon>Rhynchospora</taxon>
    </lineage>
</organism>
<evidence type="ECO:0000256" key="2">
    <source>
        <dbReference type="ARBA" id="ARBA00022729"/>
    </source>
</evidence>
<protein>
    <recommendedName>
        <fullName evidence="6">Bifunctional inhibitor/plant lipid transfer protein/seed storage helical domain-containing protein</fullName>
    </recommendedName>
</protein>
<feature type="domain" description="Bifunctional inhibitor/plant lipid transfer protein/seed storage helical" evidence="6">
    <location>
        <begin position="13"/>
        <end position="101"/>
    </location>
</feature>
<evidence type="ECO:0000259" key="6">
    <source>
        <dbReference type="Pfam" id="PF14368"/>
    </source>
</evidence>